<reference evidence="2" key="2">
    <citation type="submission" date="2020-06" db="EMBL/GenBank/DDBJ databases">
        <title>Helianthus annuus Genome sequencing and assembly Release 2.</title>
        <authorList>
            <person name="Gouzy J."/>
            <person name="Langlade N."/>
            <person name="Munos S."/>
        </authorList>
    </citation>
    <scope>NUCLEOTIDE SEQUENCE</scope>
    <source>
        <tissue evidence="2">Leaves</tissue>
    </source>
</reference>
<dbReference type="AlphaFoldDB" id="A0A9K3DS70"/>
<sequence>MLPSFFFTNNTGAPHGETLGLMNPRSRSSCNCSFNSFNSNGAIRYGALEIGSAPGIRSIVNSTSRSGGNPGSSSGKTSEKSRTTGKFSILGASTDVSLIAAKNPSHPCDISFCALRAEMILIDFRG</sequence>
<feature type="region of interest" description="Disordered" evidence="1">
    <location>
        <begin position="59"/>
        <end position="84"/>
    </location>
</feature>
<feature type="compositionally biased region" description="Low complexity" evidence="1">
    <location>
        <begin position="61"/>
        <end position="76"/>
    </location>
</feature>
<comment type="caution">
    <text evidence="2">The sequence shown here is derived from an EMBL/GenBank/DDBJ whole genome shotgun (WGS) entry which is preliminary data.</text>
</comment>
<evidence type="ECO:0000313" key="3">
    <source>
        <dbReference type="Proteomes" id="UP000215914"/>
    </source>
</evidence>
<evidence type="ECO:0000313" key="2">
    <source>
        <dbReference type="EMBL" id="KAF5760469.1"/>
    </source>
</evidence>
<organism evidence="2 3">
    <name type="scientific">Helianthus annuus</name>
    <name type="common">Common sunflower</name>
    <dbReference type="NCBI Taxonomy" id="4232"/>
    <lineage>
        <taxon>Eukaryota</taxon>
        <taxon>Viridiplantae</taxon>
        <taxon>Streptophyta</taxon>
        <taxon>Embryophyta</taxon>
        <taxon>Tracheophyta</taxon>
        <taxon>Spermatophyta</taxon>
        <taxon>Magnoliopsida</taxon>
        <taxon>eudicotyledons</taxon>
        <taxon>Gunneridae</taxon>
        <taxon>Pentapetalae</taxon>
        <taxon>asterids</taxon>
        <taxon>campanulids</taxon>
        <taxon>Asterales</taxon>
        <taxon>Asteraceae</taxon>
        <taxon>Asteroideae</taxon>
        <taxon>Heliantheae alliance</taxon>
        <taxon>Heliantheae</taxon>
        <taxon>Helianthus</taxon>
    </lineage>
</organism>
<reference evidence="2" key="1">
    <citation type="journal article" date="2017" name="Nature">
        <title>The sunflower genome provides insights into oil metabolism, flowering and Asterid evolution.</title>
        <authorList>
            <person name="Badouin H."/>
            <person name="Gouzy J."/>
            <person name="Grassa C.J."/>
            <person name="Murat F."/>
            <person name="Staton S.E."/>
            <person name="Cottret L."/>
            <person name="Lelandais-Briere C."/>
            <person name="Owens G.L."/>
            <person name="Carrere S."/>
            <person name="Mayjonade B."/>
            <person name="Legrand L."/>
            <person name="Gill N."/>
            <person name="Kane N.C."/>
            <person name="Bowers J.E."/>
            <person name="Hubner S."/>
            <person name="Bellec A."/>
            <person name="Berard A."/>
            <person name="Berges H."/>
            <person name="Blanchet N."/>
            <person name="Boniface M.C."/>
            <person name="Brunel D."/>
            <person name="Catrice O."/>
            <person name="Chaidir N."/>
            <person name="Claudel C."/>
            <person name="Donnadieu C."/>
            <person name="Faraut T."/>
            <person name="Fievet G."/>
            <person name="Helmstetter N."/>
            <person name="King M."/>
            <person name="Knapp S.J."/>
            <person name="Lai Z."/>
            <person name="Le Paslier M.C."/>
            <person name="Lippi Y."/>
            <person name="Lorenzon L."/>
            <person name="Mandel J.R."/>
            <person name="Marage G."/>
            <person name="Marchand G."/>
            <person name="Marquand E."/>
            <person name="Bret-Mestries E."/>
            <person name="Morien E."/>
            <person name="Nambeesan S."/>
            <person name="Nguyen T."/>
            <person name="Pegot-Espagnet P."/>
            <person name="Pouilly N."/>
            <person name="Raftis F."/>
            <person name="Sallet E."/>
            <person name="Schiex T."/>
            <person name="Thomas J."/>
            <person name="Vandecasteele C."/>
            <person name="Vares D."/>
            <person name="Vear F."/>
            <person name="Vautrin S."/>
            <person name="Crespi M."/>
            <person name="Mangin B."/>
            <person name="Burke J.M."/>
            <person name="Salse J."/>
            <person name="Munos S."/>
            <person name="Vincourt P."/>
            <person name="Rieseberg L.H."/>
            <person name="Langlade N.B."/>
        </authorList>
    </citation>
    <scope>NUCLEOTIDE SEQUENCE</scope>
    <source>
        <tissue evidence="2">Leaves</tissue>
    </source>
</reference>
<keyword evidence="3" id="KW-1185">Reference proteome</keyword>
<dbReference type="Gramene" id="mRNA:HanXRQr2_Chr16g0753871">
    <property type="protein sequence ID" value="CDS:HanXRQr2_Chr16g0753871.1"/>
    <property type="gene ID" value="HanXRQr2_Chr16g0753871"/>
</dbReference>
<proteinExistence type="predicted"/>
<name>A0A9K3DS70_HELAN</name>
<protein>
    <submittedName>
        <fullName evidence="2">Uncharacterized protein</fullName>
    </submittedName>
</protein>
<accession>A0A9K3DS70</accession>
<dbReference type="EMBL" id="MNCJ02000331">
    <property type="protein sequence ID" value="KAF5760469.1"/>
    <property type="molecule type" value="Genomic_DNA"/>
</dbReference>
<evidence type="ECO:0000256" key="1">
    <source>
        <dbReference type="SAM" id="MobiDB-lite"/>
    </source>
</evidence>
<dbReference type="Proteomes" id="UP000215914">
    <property type="component" value="Unassembled WGS sequence"/>
</dbReference>
<gene>
    <name evidence="2" type="ORF">HanXRQr2_Chr16g0753871</name>
</gene>